<dbReference type="InterPro" id="IPR013083">
    <property type="entry name" value="Znf_RING/FYVE/PHD"/>
</dbReference>
<dbReference type="SUPFAM" id="SSF57850">
    <property type="entry name" value="RING/U-box"/>
    <property type="match status" value="1"/>
</dbReference>
<dbReference type="InterPro" id="IPR001841">
    <property type="entry name" value="Znf_RING"/>
</dbReference>
<dbReference type="GO" id="GO:0008270">
    <property type="term" value="F:zinc ion binding"/>
    <property type="evidence" value="ECO:0007669"/>
    <property type="project" value="UniProtKB-KW"/>
</dbReference>
<keyword evidence="7" id="KW-1185">Reference proteome</keyword>
<keyword evidence="2" id="KW-0862">Zinc</keyword>
<evidence type="ECO:0000259" key="5">
    <source>
        <dbReference type="PROSITE" id="PS50089"/>
    </source>
</evidence>
<gene>
    <name evidence="6" type="ORF">C0Q70_09783</name>
</gene>
<organism evidence="6 7">
    <name type="scientific">Pomacea canaliculata</name>
    <name type="common">Golden apple snail</name>
    <dbReference type="NCBI Taxonomy" id="400727"/>
    <lineage>
        <taxon>Eukaryota</taxon>
        <taxon>Metazoa</taxon>
        <taxon>Spiralia</taxon>
        <taxon>Lophotrochozoa</taxon>
        <taxon>Mollusca</taxon>
        <taxon>Gastropoda</taxon>
        <taxon>Caenogastropoda</taxon>
        <taxon>Architaenioglossa</taxon>
        <taxon>Ampullarioidea</taxon>
        <taxon>Ampullariidae</taxon>
        <taxon>Pomacea</taxon>
    </lineage>
</organism>
<evidence type="ECO:0000256" key="4">
    <source>
        <dbReference type="SAM" id="MobiDB-lite"/>
    </source>
</evidence>
<proteinExistence type="predicted"/>
<evidence type="ECO:0000256" key="1">
    <source>
        <dbReference type="ARBA" id="ARBA00022771"/>
    </source>
</evidence>
<comment type="caution">
    <text evidence="6">The sequence shown here is derived from an EMBL/GenBank/DDBJ whole genome shotgun (WGS) entry which is preliminary data.</text>
</comment>
<feature type="region of interest" description="Disordered" evidence="4">
    <location>
        <begin position="199"/>
        <end position="245"/>
    </location>
</feature>
<reference evidence="6 7" key="1">
    <citation type="submission" date="2018-04" db="EMBL/GenBank/DDBJ databases">
        <title>The genome of golden apple snail Pomacea canaliculata provides insight into stress tolerance and invasive adaptation.</title>
        <authorList>
            <person name="Liu C."/>
            <person name="Liu B."/>
            <person name="Ren Y."/>
            <person name="Zhang Y."/>
            <person name="Wang H."/>
            <person name="Li S."/>
            <person name="Jiang F."/>
            <person name="Yin L."/>
            <person name="Zhang G."/>
            <person name="Qian W."/>
            <person name="Fan W."/>
        </authorList>
    </citation>
    <scope>NUCLEOTIDE SEQUENCE [LARGE SCALE GENOMIC DNA]</scope>
    <source>
        <strain evidence="6">SZHN2017</strain>
        <tissue evidence="6">Muscle</tissue>
    </source>
</reference>
<protein>
    <recommendedName>
        <fullName evidence="5">RING-type domain-containing protein</fullName>
    </recommendedName>
</protein>
<keyword evidence="1 3" id="KW-0863">Zinc-finger</keyword>
<name>A0A2T7PAS8_POMCA</name>
<evidence type="ECO:0000313" key="6">
    <source>
        <dbReference type="EMBL" id="PVD30516.1"/>
    </source>
</evidence>
<dbReference type="STRING" id="400727.A0A2T7PAS8"/>
<keyword evidence="1 3" id="KW-0479">Metal-binding</keyword>
<evidence type="ECO:0000313" key="7">
    <source>
        <dbReference type="Proteomes" id="UP000245119"/>
    </source>
</evidence>
<feature type="domain" description="RING-type" evidence="5">
    <location>
        <begin position="62"/>
        <end position="108"/>
    </location>
</feature>
<dbReference type="EMBL" id="PZQS01000005">
    <property type="protein sequence ID" value="PVD30516.1"/>
    <property type="molecule type" value="Genomic_DNA"/>
</dbReference>
<dbReference type="PROSITE" id="PS50089">
    <property type="entry name" value="ZF_RING_2"/>
    <property type="match status" value="1"/>
</dbReference>
<evidence type="ECO:0000256" key="3">
    <source>
        <dbReference type="PROSITE-ProRule" id="PRU00175"/>
    </source>
</evidence>
<dbReference type="Pfam" id="PF13920">
    <property type="entry name" value="zf-C3HC4_3"/>
    <property type="match status" value="1"/>
</dbReference>
<dbReference type="Proteomes" id="UP000245119">
    <property type="component" value="Linkage Group LG5"/>
</dbReference>
<dbReference type="Gene3D" id="3.30.40.10">
    <property type="entry name" value="Zinc/RING finger domain, C3HC4 (zinc finger)"/>
    <property type="match status" value="1"/>
</dbReference>
<accession>A0A2T7PAS8</accession>
<sequence>MQSPSRPDDAYGHGAQSKQNETTLFGQMHCSDRMFEDVVVDKLLAKMEEHDTECAVNDDEECVVCLAARATMQTFPCEHKVVCRKCFIRTIQVAVAQRSLPLRCVVCRARILKLRHAASSSSPLCVNEPTPAPSTTMTTRCYDHARVAANNNNNNNNNVATCCSHHPVPASGLGDSSASTSPAGLSIDACCRKSKSKSPLHWFASEPPSPPSQILPATTTSSKRGQDAAGPRVSSGPQLQWRLRS</sequence>
<evidence type="ECO:0000256" key="2">
    <source>
        <dbReference type="ARBA" id="ARBA00022833"/>
    </source>
</evidence>
<dbReference type="AlphaFoldDB" id="A0A2T7PAS8"/>
<dbReference type="OrthoDB" id="6381204at2759"/>